<evidence type="ECO:0000256" key="5">
    <source>
        <dbReference type="ARBA" id="ARBA00022792"/>
    </source>
</evidence>
<keyword evidence="6" id="KW-1133">Transmembrane helix</keyword>
<comment type="subcellular location">
    <subcellularLocation>
        <location evidence="1 9">Mitochondrion inner membrane</location>
    </subcellularLocation>
</comment>
<name>A0A9N8KHA5_9PEZI</name>
<dbReference type="GO" id="GO:0033617">
    <property type="term" value="P:mitochondrial respiratory chain complex IV assembly"/>
    <property type="evidence" value="ECO:0007669"/>
    <property type="project" value="InterPro"/>
</dbReference>
<feature type="compositionally biased region" description="Basic and acidic residues" evidence="10">
    <location>
        <begin position="153"/>
        <end position="174"/>
    </location>
</feature>
<evidence type="ECO:0000256" key="3">
    <source>
        <dbReference type="ARBA" id="ARBA00017689"/>
    </source>
</evidence>
<dbReference type="AlphaFoldDB" id="A0A9N8KHA5"/>
<feature type="compositionally biased region" description="Polar residues" evidence="10">
    <location>
        <begin position="179"/>
        <end position="198"/>
    </location>
</feature>
<reference evidence="11" key="1">
    <citation type="submission" date="2020-06" db="EMBL/GenBank/DDBJ databases">
        <authorList>
            <person name="Onetto C."/>
        </authorList>
    </citation>
    <scope>NUCLEOTIDE SEQUENCE</scope>
</reference>
<evidence type="ECO:0000313" key="11">
    <source>
        <dbReference type="EMBL" id="CAD0107009.1"/>
    </source>
</evidence>
<dbReference type="OrthoDB" id="14603at2759"/>
<evidence type="ECO:0000256" key="1">
    <source>
        <dbReference type="ARBA" id="ARBA00004273"/>
    </source>
</evidence>
<keyword evidence="12" id="KW-1185">Reference proteome</keyword>
<feature type="region of interest" description="Disordered" evidence="10">
    <location>
        <begin position="153"/>
        <end position="198"/>
    </location>
</feature>
<dbReference type="PANTHER" id="PTHR31586">
    <property type="entry name" value="CYTOCHROME C OXIDASE PROTEIN 20"/>
    <property type="match status" value="1"/>
</dbReference>
<evidence type="ECO:0000256" key="4">
    <source>
        <dbReference type="ARBA" id="ARBA00022692"/>
    </source>
</evidence>
<protein>
    <recommendedName>
        <fullName evidence="3 9">Cytochrome c oxidase assembly protein COX20, mitochondrial</fullName>
    </recommendedName>
</protein>
<dbReference type="GO" id="GO:0005743">
    <property type="term" value="C:mitochondrial inner membrane"/>
    <property type="evidence" value="ECO:0007669"/>
    <property type="project" value="UniProtKB-SubCell"/>
</dbReference>
<keyword evidence="4" id="KW-0812">Transmembrane</keyword>
<feature type="region of interest" description="Disordered" evidence="10">
    <location>
        <begin position="1"/>
        <end position="25"/>
    </location>
</feature>
<comment type="function">
    <text evidence="9">Involved in the assembly of the cytochrome c oxidase complex.</text>
</comment>
<dbReference type="PANTHER" id="PTHR31586:SF1">
    <property type="entry name" value="CYTOCHROME C OXIDASE ASSEMBLY PROTEIN COX20, MITOCHONDRIAL"/>
    <property type="match status" value="1"/>
</dbReference>
<evidence type="ECO:0000256" key="10">
    <source>
        <dbReference type="SAM" id="MobiDB-lite"/>
    </source>
</evidence>
<evidence type="ECO:0000256" key="8">
    <source>
        <dbReference type="ARBA" id="ARBA00023136"/>
    </source>
</evidence>
<keyword evidence="8 9" id="KW-0472">Membrane</keyword>
<keyword evidence="7 9" id="KW-0496">Mitochondrion</keyword>
<dbReference type="PIRSF" id="PIRSF007871">
    <property type="entry name" value="Cox20"/>
    <property type="match status" value="1"/>
</dbReference>
<evidence type="ECO:0000256" key="6">
    <source>
        <dbReference type="ARBA" id="ARBA00022989"/>
    </source>
</evidence>
<comment type="similarity">
    <text evidence="2 9">Belongs to the COX20 family.</text>
</comment>
<evidence type="ECO:0000256" key="7">
    <source>
        <dbReference type="ARBA" id="ARBA00023128"/>
    </source>
</evidence>
<evidence type="ECO:0000256" key="2">
    <source>
        <dbReference type="ARBA" id="ARBA00009575"/>
    </source>
</evidence>
<keyword evidence="5 9" id="KW-0999">Mitochondrion inner membrane</keyword>
<sequence length="198" mass="21694">MSDDPTRQPASAEKAFTADQWKGAEATHAVKPENANVYAAAASQHTAGGSAADVTITDAARSIKIEDFAALPKKPCVRDSLLTGITAGFVVGSTRAIWRAPIQSATNWAVGTFVIGSAGMYQYCQYKRLAEKEGMTRAMEIIDRKQVERKQKEARLERARELRRQKKEEEDAQKFADLNSGNATPGATETKSSSWKLW</sequence>
<dbReference type="Pfam" id="PF12597">
    <property type="entry name" value="Cox20"/>
    <property type="match status" value="1"/>
</dbReference>
<gene>
    <name evidence="11" type="ORF">AWRI4620_LOCUS1264</name>
</gene>
<organism evidence="11 12">
    <name type="scientific">Aureobasidium uvarum</name>
    <dbReference type="NCBI Taxonomy" id="2773716"/>
    <lineage>
        <taxon>Eukaryota</taxon>
        <taxon>Fungi</taxon>
        <taxon>Dikarya</taxon>
        <taxon>Ascomycota</taxon>
        <taxon>Pezizomycotina</taxon>
        <taxon>Dothideomycetes</taxon>
        <taxon>Dothideomycetidae</taxon>
        <taxon>Dothideales</taxon>
        <taxon>Saccotheciaceae</taxon>
        <taxon>Aureobasidium</taxon>
    </lineage>
</organism>
<dbReference type="InterPro" id="IPR022533">
    <property type="entry name" value="Cox20"/>
</dbReference>
<dbReference type="Proteomes" id="UP000745764">
    <property type="component" value="Unassembled WGS sequence"/>
</dbReference>
<evidence type="ECO:0000256" key="9">
    <source>
        <dbReference type="PIRNR" id="PIRNR007871"/>
    </source>
</evidence>
<evidence type="ECO:0000313" key="12">
    <source>
        <dbReference type="Proteomes" id="UP000745764"/>
    </source>
</evidence>
<proteinExistence type="inferred from homology"/>
<dbReference type="EMBL" id="CAINUL010000001">
    <property type="protein sequence ID" value="CAD0107009.1"/>
    <property type="molecule type" value="Genomic_DNA"/>
</dbReference>
<accession>A0A9N8KHA5</accession>
<comment type="caution">
    <text evidence="11">The sequence shown here is derived from an EMBL/GenBank/DDBJ whole genome shotgun (WGS) entry which is preliminary data.</text>
</comment>